<organism evidence="2 3">
    <name type="scientific">Spirosoma rhododendri</name>
    <dbReference type="NCBI Taxonomy" id="2728024"/>
    <lineage>
        <taxon>Bacteria</taxon>
        <taxon>Pseudomonadati</taxon>
        <taxon>Bacteroidota</taxon>
        <taxon>Cytophagia</taxon>
        <taxon>Cytophagales</taxon>
        <taxon>Cytophagaceae</taxon>
        <taxon>Spirosoma</taxon>
    </lineage>
</organism>
<reference evidence="2 3" key="1">
    <citation type="submission" date="2020-04" db="EMBL/GenBank/DDBJ databases">
        <title>Genome sequencing of novel species.</title>
        <authorList>
            <person name="Heo J."/>
            <person name="Kim S.-J."/>
            <person name="Kim J.-S."/>
            <person name="Hong S.-B."/>
            <person name="Kwon S.-W."/>
        </authorList>
    </citation>
    <scope>NUCLEOTIDE SEQUENCE [LARGE SCALE GENOMIC DNA]</scope>
    <source>
        <strain evidence="2 3">CJU-R4</strain>
    </source>
</reference>
<name>A0A7L5DYB0_9BACT</name>
<sequence>MHTPKTTRLLTWALIVAVPFWFGSCSKSGSDSVTPASSIEGTWVYTGVKINPAVDPFKTGQKTNDLLALYTQVLGTDFQTCLTTTKVTFASGGKISGTPGSKCTAASSSQVPDPETGGTWKYDGSKLTITSADGKSSEVYDAVVSGNTLKIMQVDSSTDWDGDGKNDTETLTLEMARS</sequence>
<dbReference type="KEGG" id="srho:HH216_22990"/>
<evidence type="ECO:0000313" key="2">
    <source>
        <dbReference type="EMBL" id="QJD80967.1"/>
    </source>
</evidence>
<feature type="domain" description="Lipocalin-like" evidence="1">
    <location>
        <begin position="39"/>
        <end position="151"/>
    </location>
</feature>
<evidence type="ECO:0000313" key="3">
    <source>
        <dbReference type="Proteomes" id="UP000501128"/>
    </source>
</evidence>
<dbReference type="Proteomes" id="UP000501128">
    <property type="component" value="Chromosome"/>
</dbReference>
<dbReference type="InterPro" id="IPR024311">
    <property type="entry name" value="Lipocalin-like"/>
</dbReference>
<accession>A0A7L5DYB0</accession>
<dbReference type="EMBL" id="CP051677">
    <property type="protein sequence ID" value="QJD80967.1"/>
    <property type="molecule type" value="Genomic_DNA"/>
</dbReference>
<keyword evidence="3" id="KW-1185">Reference proteome</keyword>
<dbReference type="RefSeq" id="WP_169552986.1">
    <property type="nucleotide sequence ID" value="NZ_CP051677.1"/>
</dbReference>
<dbReference type="Pfam" id="PF13648">
    <property type="entry name" value="Lipocalin_4"/>
    <property type="match status" value="1"/>
</dbReference>
<evidence type="ECO:0000259" key="1">
    <source>
        <dbReference type="Pfam" id="PF13648"/>
    </source>
</evidence>
<dbReference type="AlphaFoldDB" id="A0A7L5DYB0"/>
<dbReference type="PROSITE" id="PS51257">
    <property type="entry name" value="PROKAR_LIPOPROTEIN"/>
    <property type="match status" value="1"/>
</dbReference>
<proteinExistence type="predicted"/>
<protein>
    <submittedName>
        <fullName evidence="2">Lipocalin family protein</fullName>
    </submittedName>
</protein>
<gene>
    <name evidence="2" type="ORF">HH216_22990</name>
</gene>